<dbReference type="EMBL" id="QKUF01000077">
    <property type="protein sequence ID" value="PZW17287.1"/>
    <property type="molecule type" value="Genomic_DNA"/>
</dbReference>
<evidence type="ECO:0000313" key="2">
    <source>
        <dbReference type="Proteomes" id="UP000248806"/>
    </source>
</evidence>
<gene>
    <name evidence="1" type="ORF">EI42_06452</name>
</gene>
<accession>A0A326TMX3</accession>
<dbReference type="AlphaFoldDB" id="A0A326TMX3"/>
<organism evidence="1 2">
    <name type="scientific">Thermosporothrix hazakensis</name>
    <dbReference type="NCBI Taxonomy" id="644383"/>
    <lineage>
        <taxon>Bacteria</taxon>
        <taxon>Bacillati</taxon>
        <taxon>Chloroflexota</taxon>
        <taxon>Ktedonobacteria</taxon>
        <taxon>Ktedonobacterales</taxon>
        <taxon>Thermosporotrichaceae</taxon>
        <taxon>Thermosporothrix</taxon>
    </lineage>
</organism>
<comment type="caution">
    <text evidence="1">The sequence shown here is derived from an EMBL/GenBank/DDBJ whole genome shotgun (WGS) entry which is preliminary data.</text>
</comment>
<sequence>MCRELLVLLPGRNGCLFEKRREESAGSEKWNGKKGLWDDVASLAPLVGAKEEQHGLTSMAKAKFFWCGGDSFSFEQRSNSRRRYQE</sequence>
<dbReference type="Proteomes" id="UP000248806">
    <property type="component" value="Unassembled WGS sequence"/>
</dbReference>
<keyword evidence="2" id="KW-1185">Reference proteome</keyword>
<reference evidence="1 2" key="1">
    <citation type="submission" date="2018-06" db="EMBL/GenBank/DDBJ databases">
        <title>Genomic Encyclopedia of Archaeal and Bacterial Type Strains, Phase II (KMG-II): from individual species to whole genera.</title>
        <authorList>
            <person name="Goeker M."/>
        </authorList>
    </citation>
    <scope>NUCLEOTIDE SEQUENCE [LARGE SCALE GENOMIC DNA]</scope>
    <source>
        <strain evidence="1 2">ATCC BAA-1881</strain>
    </source>
</reference>
<protein>
    <submittedName>
        <fullName evidence="1">Uncharacterized protein</fullName>
    </submittedName>
</protein>
<evidence type="ECO:0000313" key="1">
    <source>
        <dbReference type="EMBL" id="PZW17287.1"/>
    </source>
</evidence>
<name>A0A326TMX3_THEHA</name>
<proteinExistence type="predicted"/>